<dbReference type="GO" id="GO:0045259">
    <property type="term" value="C:proton-transporting ATP synthase complex"/>
    <property type="evidence" value="ECO:0007669"/>
    <property type="project" value="UniProtKB-KW"/>
</dbReference>
<comment type="caution">
    <text evidence="15">The sequence shown here is derived from an EMBL/GenBank/DDBJ whole genome shotgun (WGS) entry which is preliminary data.</text>
</comment>
<organism evidence="15 16">
    <name type="scientific">Helicobacter anseris</name>
    <dbReference type="NCBI Taxonomy" id="375926"/>
    <lineage>
        <taxon>Bacteria</taxon>
        <taxon>Pseudomonadati</taxon>
        <taxon>Campylobacterota</taxon>
        <taxon>Epsilonproteobacteria</taxon>
        <taxon>Campylobacterales</taxon>
        <taxon>Helicobacteraceae</taxon>
        <taxon>Helicobacter</taxon>
    </lineage>
</organism>
<dbReference type="InterPro" id="IPR050059">
    <property type="entry name" value="ATP_synthase_B_chain"/>
</dbReference>
<comment type="function">
    <text evidence="11">Component of the F(0) channel, it forms part of the peripheral stalk, linking F(1) to F(0). The b'-subunit is a diverged and duplicated form of b found in plants and photosynthetic bacteria.</text>
</comment>
<evidence type="ECO:0000256" key="1">
    <source>
        <dbReference type="ARBA" id="ARBA00005513"/>
    </source>
</evidence>
<dbReference type="AlphaFoldDB" id="A0A3D8JB29"/>
<evidence type="ECO:0000256" key="12">
    <source>
        <dbReference type="ARBA" id="ARBA00037847"/>
    </source>
</evidence>
<keyword evidence="8 14" id="KW-0472">Membrane</keyword>
<protein>
    <submittedName>
        <fullName evidence="15">F0F1 ATP synthase subunit B</fullName>
    </submittedName>
</protein>
<accession>A0A3D8JB29</accession>
<gene>
    <name evidence="15" type="ORF">CQA57_00990</name>
</gene>
<dbReference type="OrthoDB" id="5334261at2"/>
<dbReference type="GO" id="GO:0012505">
    <property type="term" value="C:endomembrane system"/>
    <property type="evidence" value="ECO:0007669"/>
    <property type="project" value="UniProtKB-SubCell"/>
</dbReference>
<dbReference type="GO" id="GO:0046961">
    <property type="term" value="F:proton-transporting ATPase activity, rotational mechanism"/>
    <property type="evidence" value="ECO:0007669"/>
    <property type="project" value="TreeGrafter"/>
</dbReference>
<dbReference type="InterPro" id="IPR002146">
    <property type="entry name" value="ATP_synth_b/b'su_bac/chlpt"/>
</dbReference>
<evidence type="ECO:0000256" key="7">
    <source>
        <dbReference type="ARBA" id="ARBA00023065"/>
    </source>
</evidence>
<evidence type="ECO:0000256" key="11">
    <source>
        <dbReference type="ARBA" id="ARBA00025614"/>
    </source>
</evidence>
<name>A0A3D8JB29_9HELI</name>
<evidence type="ECO:0000256" key="13">
    <source>
        <dbReference type="RuleBase" id="RU003848"/>
    </source>
</evidence>
<evidence type="ECO:0000256" key="5">
    <source>
        <dbReference type="ARBA" id="ARBA00022781"/>
    </source>
</evidence>
<dbReference type="Pfam" id="PF00430">
    <property type="entry name" value="ATP-synt_B"/>
    <property type="match status" value="1"/>
</dbReference>
<proteinExistence type="inferred from homology"/>
<dbReference type="NCBIfam" id="NF006293">
    <property type="entry name" value="PRK08476.1"/>
    <property type="match status" value="1"/>
</dbReference>
<dbReference type="PANTHER" id="PTHR33445:SF1">
    <property type="entry name" value="ATP SYNTHASE SUBUNIT B"/>
    <property type="match status" value="1"/>
</dbReference>
<dbReference type="CDD" id="cd06503">
    <property type="entry name" value="ATP-synt_Fo_b"/>
    <property type="match status" value="1"/>
</dbReference>
<evidence type="ECO:0000313" key="16">
    <source>
        <dbReference type="Proteomes" id="UP000256695"/>
    </source>
</evidence>
<evidence type="ECO:0000256" key="4">
    <source>
        <dbReference type="ARBA" id="ARBA00022692"/>
    </source>
</evidence>
<comment type="similarity">
    <text evidence="1 13">Belongs to the ATPase B chain family.</text>
</comment>
<comment type="function">
    <text evidence="10">F(1)F(0) ATP synthase produces ATP from ADP in the presence of a proton or sodium gradient. F-type ATPases consist of two structural domains, F(1) containing the extramembraneous catalytic core and F(0) containing the membrane proton channel, linked together by a central stalk and a peripheral stalk. During catalysis, ATP synthesis in the catalytic domain of F(1) is coupled via a rotary mechanism of the central stalk subunits to proton translocation.</text>
</comment>
<evidence type="ECO:0000313" key="15">
    <source>
        <dbReference type="EMBL" id="RDU74658.1"/>
    </source>
</evidence>
<evidence type="ECO:0000256" key="3">
    <source>
        <dbReference type="ARBA" id="ARBA00022547"/>
    </source>
</evidence>
<dbReference type="Proteomes" id="UP000256695">
    <property type="component" value="Unassembled WGS sequence"/>
</dbReference>
<keyword evidence="5 13" id="KW-0375">Hydrogen ion transport</keyword>
<keyword evidence="7 13" id="KW-0406">Ion transport</keyword>
<evidence type="ECO:0000256" key="8">
    <source>
        <dbReference type="ARBA" id="ARBA00023136"/>
    </source>
</evidence>
<dbReference type="PANTHER" id="PTHR33445">
    <property type="entry name" value="ATP SYNTHASE SUBUNIT B', CHLOROPLASTIC"/>
    <property type="match status" value="1"/>
</dbReference>
<evidence type="ECO:0000256" key="10">
    <source>
        <dbReference type="ARBA" id="ARBA00025198"/>
    </source>
</evidence>
<feature type="transmembrane region" description="Helical" evidence="14">
    <location>
        <begin position="6"/>
        <end position="29"/>
    </location>
</feature>
<keyword evidence="16" id="KW-1185">Reference proteome</keyword>
<dbReference type="RefSeq" id="WP_115578366.1">
    <property type="nucleotide sequence ID" value="NZ_NXLX01000001.1"/>
</dbReference>
<evidence type="ECO:0000256" key="2">
    <source>
        <dbReference type="ARBA" id="ARBA00022448"/>
    </source>
</evidence>
<keyword evidence="4 13" id="KW-0812">Transmembrane</keyword>
<keyword evidence="9" id="KW-0066">ATP synthesis</keyword>
<sequence>MSTEISLHLMALVFVVFLATLYLLNIWLFKPLILFMEKRDESINQDVQEIKDSANEVELITKEIGEILDGARAEAKHMIENASTEAKSVYDAKMARYKAENQTKFEDFLKGLESERVELKNALIGNKALFQNALKSKIKEI</sequence>
<evidence type="ECO:0000256" key="6">
    <source>
        <dbReference type="ARBA" id="ARBA00022989"/>
    </source>
</evidence>
<keyword evidence="6 14" id="KW-1133">Transmembrane helix</keyword>
<keyword evidence="2 13" id="KW-0813">Transport</keyword>
<dbReference type="EMBL" id="NXLX01000001">
    <property type="protein sequence ID" value="RDU74658.1"/>
    <property type="molecule type" value="Genomic_DNA"/>
</dbReference>
<evidence type="ECO:0000256" key="9">
    <source>
        <dbReference type="ARBA" id="ARBA00023310"/>
    </source>
</evidence>
<reference evidence="15 16" key="1">
    <citation type="submission" date="2018-04" db="EMBL/GenBank/DDBJ databases">
        <title>Novel Campyloabacter and Helicobacter Species and Strains.</title>
        <authorList>
            <person name="Mannion A.J."/>
            <person name="Shen Z."/>
            <person name="Fox J.G."/>
        </authorList>
    </citation>
    <scope>NUCLEOTIDE SEQUENCE [LARGE SCALE GENOMIC DNA]</scope>
    <source>
        <strain evidence="15 16">MIT 04-9362</strain>
    </source>
</reference>
<comment type="subcellular location">
    <subcellularLocation>
        <location evidence="12">Endomembrane system</location>
        <topology evidence="12">Single-pass membrane protein</topology>
    </subcellularLocation>
</comment>
<evidence type="ECO:0000256" key="14">
    <source>
        <dbReference type="SAM" id="Phobius"/>
    </source>
</evidence>
<keyword evidence="3 13" id="KW-0138">CF(0)</keyword>
<dbReference type="GO" id="GO:0015986">
    <property type="term" value="P:proton motive force-driven ATP synthesis"/>
    <property type="evidence" value="ECO:0007669"/>
    <property type="project" value="InterPro"/>
</dbReference>